<protein>
    <submittedName>
        <fullName evidence="15">TonB-dependent siderophore receptor</fullName>
    </submittedName>
</protein>
<dbReference type="KEGG" id="cpau:EHF44_23245"/>
<evidence type="ECO:0000256" key="2">
    <source>
        <dbReference type="ARBA" id="ARBA00009810"/>
    </source>
</evidence>
<dbReference type="NCBIfam" id="TIGR01783">
    <property type="entry name" value="TonB-siderophor"/>
    <property type="match status" value="1"/>
</dbReference>
<keyword evidence="4 10" id="KW-1134">Transmembrane beta strand</keyword>
<keyword evidence="5 10" id="KW-0812">Transmembrane</keyword>
<evidence type="ECO:0000256" key="1">
    <source>
        <dbReference type="ARBA" id="ARBA00004571"/>
    </source>
</evidence>
<accession>A0A3G8H6W3</accession>
<keyword evidence="9 10" id="KW-0998">Cell outer membrane</keyword>
<dbReference type="Gene3D" id="2.170.130.10">
    <property type="entry name" value="TonB-dependent receptor, plug domain"/>
    <property type="match status" value="1"/>
</dbReference>
<dbReference type="InterPro" id="IPR012910">
    <property type="entry name" value="Plug_dom"/>
</dbReference>
<keyword evidence="8 15" id="KW-0675">Receptor</keyword>
<evidence type="ECO:0000256" key="12">
    <source>
        <dbReference type="SAM" id="SignalP"/>
    </source>
</evidence>
<dbReference type="PANTHER" id="PTHR32552:SF83">
    <property type="entry name" value="BLR3904 PROTEIN"/>
    <property type="match status" value="1"/>
</dbReference>
<dbReference type="GO" id="GO:0009279">
    <property type="term" value="C:cell outer membrane"/>
    <property type="evidence" value="ECO:0007669"/>
    <property type="project" value="UniProtKB-SubCell"/>
</dbReference>
<dbReference type="RefSeq" id="WP_124686043.1">
    <property type="nucleotide sequence ID" value="NZ_CP033970.1"/>
</dbReference>
<comment type="subcellular location">
    <subcellularLocation>
        <location evidence="1 10">Cell outer membrane</location>
        <topology evidence="1 10">Multi-pass membrane protein</topology>
    </subcellularLocation>
</comment>
<keyword evidence="3 10" id="KW-0813">Transport</keyword>
<dbReference type="PROSITE" id="PS52016">
    <property type="entry name" value="TONB_DEPENDENT_REC_3"/>
    <property type="match status" value="1"/>
</dbReference>
<reference evidence="16" key="1">
    <citation type="submission" date="2018-11" db="EMBL/GenBank/DDBJ databases">
        <title>FDA dAtabase for Regulatory Grade micrObial Sequences (FDA-ARGOS): Supporting development and validation of Infectious Disease Dx tests.</title>
        <authorList>
            <person name="Goldberg B."/>
            <person name="Campos J."/>
            <person name="Tallon L."/>
            <person name="Sadzewicz L."/>
            <person name="Zhao X."/>
            <person name="Vavikolanu K."/>
            <person name="Mehta A."/>
            <person name="Aluvathingal J."/>
            <person name="Nadendla S."/>
            <person name="Geyer C."/>
            <person name="Nandy P."/>
            <person name="Yan Y."/>
            <person name="Sichtig H."/>
        </authorList>
    </citation>
    <scope>NUCLEOTIDE SEQUENCE [LARGE SCALE GENOMIC DNA]</scope>
    <source>
        <strain evidence="16">FDAARGOS_614</strain>
    </source>
</reference>
<keyword evidence="7 10" id="KW-0472">Membrane</keyword>
<evidence type="ECO:0000256" key="11">
    <source>
        <dbReference type="RuleBase" id="RU003357"/>
    </source>
</evidence>
<feature type="domain" description="TonB-dependent receptor plug" evidence="14">
    <location>
        <begin position="68"/>
        <end position="168"/>
    </location>
</feature>
<dbReference type="CDD" id="cd01347">
    <property type="entry name" value="ligand_gated_channel"/>
    <property type="match status" value="1"/>
</dbReference>
<dbReference type="OrthoDB" id="9790771at2"/>
<dbReference type="InterPro" id="IPR000531">
    <property type="entry name" value="Beta-barrel_TonB"/>
</dbReference>
<dbReference type="InterPro" id="IPR039426">
    <property type="entry name" value="TonB-dep_rcpt-like"/>
</dbReference>
<evidence type="ECO:0000256" key="8">
    <source>
        <dbReference type="ARBA" id="ARBA00023170"/>
    </source>
</evidence>
<evidence type="ECO:0000313" key="16">
    <source>
        <dbReference type="Proteomes" id="UP000270411"/>
    </source>
</evidence>
<dbReference type="Proteomes" id="UP000270411">
    <property type="component" value="Chromosome 2"/>
</dbReference>
<comment type="similarity">
    <text evidence="2 10 11">Belongs to the TonB-dependent receptor family.</text>
</comment>
<evidence type="ECO:0000256" key="4">
    <source>
        <dbReference type="ARBA" id="ARBA00022452"/>
    </source>
</evidence>
<dbReference type="Pfam" id="PF07715">
    <property type="entry name" value="Plug"/>
    <property type="match status" value="1"/>
</dbReference>
<evidence type="ECO:0000256" key="9">
    <source>
        <dbReference type="ARBA" id="ARBA00023237"/>
    </source>
</evidence>
<dbReference type="GO" id="GO:0015344">
    <property type="term" value="F:siderophore uptake transmembrane transporter activity"/>
    <property type="evidence" value="ECO:0007669"/>
    <property type="project" value="TreeGrafter"/>
</dbReference>
<dbReference type="EMBL" id="CP033970">
    <property type="protein sequence ID" value="AZG16313.1"/>
    <property type="molecule type" value="Genomic_DNA"/>
</dbReference>
<dbReference type="AlphaFoldDB" id="A0A3G8H6W3"/>
<dbReference type="GO" id="GO:0038023">
    <property type="term" value="F:signaling receptor activity"/>
    <property type="evidence" value="ECO:0007669"/>
    <property type="project" value="InterPro"/>
</dbReference>
<dbReference type="PANTHER" id="PTHR32552">
    <property type="entry name" value="FERRICHROME IRON RECEPTOR-RELATED"/>
    <property type="match status" value="1"/>
</dbReference>
<dbReference type="Pfam" id="PF00593">
    <property type="entry name" value="TonB_dep_Rec_b-barrel"/>
    <property type="match status" value="1"/>
</dbReference>
<evidence type="ECO:0000256" key="3">
    <source>
        <dbReference type="ARBA" id="ARBA00022448"/>
    </source>
</evidence>
<organism evidence="15 16">
    <name type="scientific">Cupriavidus pauculus</name>
    <dbReference type="NCBI Taxonomy" id="82633"/>
    <lineage>
        <taxon>Bacteria</taxon>
        <taxon>Pseudomonadati</taxon>
        <taxon>Pseudomonadota</taxon>
        <taxon>Betaproteobacteria</taxon>
        <taxon>Burkholderiales</taxon>
        <taxon>Burkholderiaceae</taxon>
        <taxon>Cupriavidus</taxon>
    </lineage>
</organism>
<sequence length="746" mass="79648">MQQKIVSSSIRALVSGAAGTGSVLSLAALPHAVQAQPLRQLPAVTVTGQSTANTNDAGTGVARLPDTVRETPKTILVIPRDLLDQQQTTSLEQALKNVPGITISTGEGNGGLNGDQFRIRGLTAKGDIYLDGLRDFGAYRRDSFNLDSVEVIKGPSGESFGVGSLGGIINQTSRRAGPGTHTSIDQSFGSGTTFRTTVDGNYALGETSALRVTGLFQDGSKPGRDHVDDDRRGIALDLGLGLGTPTEWHLSYAYLHRSGPPDFGMPMAEGDDGVYRPITEYGVPGLSSSTSYVRNTDRDFGDAHVVTSALETSLGNGITLHNDTRFSFYQRDFSSTNPAAVNNATLRKLLAGGNASLRYGARGGSTYLQRGWGVQNVLTARGEFHTGSVRHRAMAGLDTSYQRDHRDIGTWTGRLNNQTIVNPAFDASQNASVSYGGVRRDANATDVGVFLRDRAWLTQSFSLLGSLRWDYFRSEYASSAFATGGTADAKKLSPALSAIWEPTDDTMFYAAFSRAYRPVGTDIALAVGGVQTEVPRAGASNTPERSDTLEVGAKLDFLDKRIGVTGALFQIDKDNAYTEDPVTGEVVNGFSESGEGRRIRGVELGLTGRITPHWTANVAYTYLDGKVTAATNPALVGKEAPGAPQHNVTVWTAYDIPQSIVPLPGRLTIGGGLQYASPYWADSANNGRVPHTLSLDAMVSYRQGRFRASLNGYNLTGRVNYLSAFNASRAVPTAGRTFLLNVGMTF</sequence>
<name>A0A3G8H6W3_9BURK</name>
<proteinExistence type="inferred from homology"/>
<evidence type="ECO:0000256" key="5">
    <source>
        <dbReference type="ARBA" id="ARBA00022692"/>
    </source>
</evidence>
<feature type="domain" description="TonB-dependent receptor-like beta-barrel" evidence="13">
    <location>
        <begin position="246"/>
        <end position="715"/>
    </location>
</feature>
<gene>
    <name evidence="15" type="ORF">EHF44_23245</name>
</gene>
<dbReference type="SUPFAM" id="SSF56935">
    <property type="entry name" value="Porins"/>
    <property type="match status" value="1"/>
</dbReference>
<feature type="chain" id="PRO_5018192773" evidence="12">
    <location>
        <begin position="28"/>
        <end position="746"/>
    </location>
</feature>
<dbReference type="Gene3D" id="2.40.170.20">
    <property type="entry name" value="TonB-dependent receptor, beta-barrel domain"/>
    <property type="match status" value="1"/>
</dbReference>
<dbReference type="InterPro" id="IPR037066">
    <property type="entry name" value="Plug_dom_sf"/>
</dbReference>
<keyword evidence="6 11" id="KW-0798">TonB box</keyword>
<evidence type="ECO:0000313" key="15">
    <source>
        <dbReference type="EMBL" id="AZG16313.1"/>
    </source>
</evidence>
<evidence type="ECO:0000256" key="10">
    <source>
        <dbReference type="PROSITE-ProRule" id="PRU01360"/>
    </source>
</evidence>
<feature type="signal peptide" evidence="12">
    <location>
        <begin position="1"/>
        <end position="27"/>
    </location>
</feature>
<evidence type="ECO:0000256" key="6">
    <source>
        <dbReference type="ARBA" id="ARBA00023077"/>
    </source>
</evidence>
<evidence type="ECO:0000256" key="7">
    <source>
        <dbReference type="ARBA" id="ARBA00023136"/>
    </source>
</evidence>
<dbReference type="GO" id="GO:0015891">
    <property type="term" value="P:siderophore transport"/>
    <property type="evidence" value="ECO:0007669"/>
    <property type="project" value="InterPro"/>
</dbReference>
<evidence type="ECO:0000259" key="14">
    <source>
        <dbReference type="Pfam" id="PF07715"/>
    </source>
</evidence>
<keyword evidence="12" id="KW-0732">Signal</keyword>
<evidence type="ECO:0000259" key="13">
    <source>
        <dbReference type="Pfam" id="PF00593"/>
    </source>
</evidence>
<dbReference type="InterPro" id="IPR010105">
    <property type="entry name" value="TonB_sidphr_rcpt"/>
</dbReference>
<dbReference type="InterPro" id="IPR036942">
    <property type="entry name" value="Beta-barrel_TonB_sf"/>
</dbReference>